<reference evidence="1 2" key="1">
    <citation type="submission" date="2020-08" db="EMBL/GenBank/DDBJ databases">
        <title>Novel species isolated from subtropical streams in China.</title>
        <authorList>
            <person name="Lu H."/>
        </authorList>
    </citation>
    <scope>NUCLEOTIDE SEQUENCE [LARGE SCALE GENOMIC DNA]</scope>
    <source>
        <strain evidence="1 2">FT31W</strain>
    </source>
</reference>
<gene>
    <name evidence="1" type="ORF">H8K27_08835</name>
</gene>
<evidence type="ECO:0000313" key="1">
    <source>
        <dbReference type="EMBL" id="MBC3885230.1"/>
    </source>
</evidence>
<keyword evidence="2" id="KW-1185">Reference proteome</keyword>
<sequence>MRLASSLKQKSPDATVFGRGEPVFPLSGSLAINAVTLSGEKKGRLRALSKIPFILGMFEDDLMTPTSQLHLTEEYQCGAIDFL</sequence>
<dbReference type="RefSeq" id="WP_186862824.1">
    <property type="nucleotide sequence ID" value="NZ_JACOGC010000003.1"/>
</dbReference>
<evidence type="ECO:0000313" key="2">
    <source>
        <dbReference type="Proteomes" id="UP000613113"/>
    </source>
</evidence>
<dbReference type="EMBL" id="JACOGC010000003">
    <property type="protein sequence ID" value="MBC3885230.1"/>
    <property type="molecule type" value="Genomic_DNA"/>
</dbReference>
<dbReference type="Proteomes" id="UP000613113">
    <property type="component" value="Unassembled WGS sequence"/>
</dbReference>
<organism evidence="1 2">
    <name type="scientific">Undibacterium griseum</name>
    <dbReference type="NCBI Taxonomy" id="2762295"/>
    <lineage>
        <taxon>Bacteria</taxon>
        <taxon>Pseudomonadati</taxon>
        <taxon>Pseudomonadota</taxon>
        <taxon>Betaproteobacteria</taxon>
        <taxon>Burkholderiales</taxon>
        <taxon>Oxalobacteraceae</taxon>
        <taxon>Undibacterium</taxon>
    </lineage>
</organism>
<name>A0ABR6YMV5_9BURK</name>
<protein>
    <submittedName>
        <fullName evidence="1">Uncharacterized protein</fullName>
    </submittedName>
</protein>
<proteinExistence type="predicted"/>
<accession>A0ABR6YMV5</accession>
<comment type="caution">
    <text evidence="1">The sequence shown here is derived from an EMBL/GenBank/DDBJ whole genome shotgun (WGS) entry which is preliminary data.</text>
</comment>